<gene>
    <name evidence="3" type="ORF">HLB44_25635</name>
</gene>
<accession>A0ABX2EP12</accession>
<feature type="domain" description="DSP-PTPase phosphatase fused to NAD+ Kinase" evidence="2">
    <location>
        <begin position="41"/>
        <end position="153"/>
    </location>
</feature>
<dbReference type="RefSeq" id="WP_173129348.1">
    <property type="nucleotide sequence ID" value="NZ_JABRWJ010000008.1"/>
</dbReference>
<evidence type="ECO:0000313" key="3">
    <source>
        <dbReference type="EMBL" id="NRF70392.1"/>
    </source>
</evidence>
<reference evidence="3 4" key="1">
    <citation type="submission" date="2020-05" db="EMBL/GenBank/DDBJ databases">
        <title>Aquincola sp. isolate from soil.</title>
        <authorList>
            <person name="Han J."/>
            <person name="Kim D.-U."/>
        </authorList>
    </citation>
    <scope>NUCLEOTIDE SEQUENCE [LARGE SCALE GENOMIC DNA]</scope>
    <source>
        <strain evidence="3 4">S2</strain>
    </source>
</reference>
<sequence>MIQCLLAALRLVLLLTPLGAALPASAAPIDAPNVVEISPKLTTSGQPTRESLAGLAALGYEAVIYLAPPTVSDAVRDEHLIVGRQGLLFVNLPIDFDKPTARDADTFAALLRALGERKVLVHCQVNMRASSMVFLYRAIHAKDDPRSAYEAVSRVWSPNRAWRQLIREQLRQHRVEFEPL</sequence>
<feature type="signal peptide" evidence="1">
    <location>
        <begin position="1"/>
        <end position="26"/>
    </location>
</feature>
<evidence type="ECO:0000259" key="2">
    <source>
        <dbReference type="Pfam" id="PF22741"/>
    </source>
</evidence>
<keyword evidence="1" id="KW-0732">Signal</keyword>
<keyword evidence="4" id="KW-1185">Reference proteome</keyword>
<proteinExistence type="predicted"/>
<feature type="chain" id="PRO_5046207415" evidence="1">
    <location>
        <begin position="27"/>
        <end position="180"/>
    </location>
</feature>
<comment type="caution">
    <text evidence="3">The sequence shown here is derived from an EMBL/GenBank/DDBJ whole genome shotgun (WGS) entry which is preliminary data.</text>
</comment>
<evidence type="ECO:0000313" key="4">
    <source>
        <dbReference type="Proteomes" id="UP000737171"/>
    </source>
</evidence>
<dbReference type="CDD" id="cd14503">
    <property type="entry name" value="PTP-bact"/>
    <property type="match status" value="1"/>
</dbReference>
<dbReference type="Proteomes" id="UP000737171">
    <property type="component" value="Unassembled WGS sequence"/>
</dbReference>
<dbReference type="InterPro" id="IPR055214">
    <property type="entry name" value="PTP-NADK"/>
</dbReference>
<name>A0ABX2EP12_9BURK</name>
<evidence type="ECO:0000256" key="1">
    <source>
        <dbReference type="SAM" id="SignalP"/>
    </source>
</evidence>
<dbReference type="InterPro" id="IPR029021">
    <property type="entry name" value="Prot-tyrosine_phosphatase-like"/>
</dbReference>
<dbReference type="Pfam" id="PF22741">
    <property type="entry name" value="PTP-NADK"/>
    <property type="match status" value="1"/>
</dbReference>
<dbReference type="SUPFAM" id="SSF52799">
    <property type="entry name" value="(Phosphotyrosine protein) phosphatases II"/>
    <property type="match status" value="1"/>
</dbReference>
<protein>
    <submittedName>
        <fullName evidence="3">Protein tyrosine phosphatase family protein</fullName>
    </submittedName>
</protein>
<dbReference type="EMBL" id="JABRWJ010000008">
    <property type="protein sequence ID" value="NRF70392.1"/>
    <property type="molecule type" value="Genomic_DNA"/>
</dbReference>
<organism evidence="3 4">
    <name type="scientific">Pseudaquabacterium terrae</name>
    <dbReference type="NCBI Taxonomy" id="2732868"/>
    <lineage>
        <taxon>Bacteria</taxon>
        <taxon>Pseudomonadati</taxon>
        <taxon>Pseudomonadota</taxon>
        <taxon>Betaproteobacteria</taxon>
        <taxon>Burkholderiales</taxon>
        <taxon>Sphaerotilaceae</taxon>
        <taxon>Pseudaquabacterium</taxon>
    </lineage>
</organism>
<dbReference type="Gene3D" id="3.90.190.10">
    <property type="entry name" value="Protein tyrosine phosphatase superfamily"/>
    <property type="match status" value="1"/>
</dbReference>